<sequence length="257" mass="28637">MKNTHISRWRFALKVAGYHLLISLLIAAVTAWIVFKVWYPSPYGVLVGGLNLYGLLVAVDVVCGPLLTLILANPKKSKRETVVDLSLVGAIQLGALIYGLSAVAAARPVIVAFETDRFTVVSAAEIDKQLLEKAPEGLQSLPWSGVRRVGVRAPNSSEEQLVSLEMSLQGIEPSARPDWWLPDDVHERNKIRKKMQPLSTLMKRYPNNQDLNKQVKGIGLPVEQLYYLPFTSQKNKDWTVVLDQQAEFKAFVSLDAF</sequence>
<dbReference type="OrthoDB" id="8613597at2"/>
<feature type="transmembrane region" description="Helical" evidence="1">
    <location>
        <begin position="51"/>
        <end position="73"/>
    </location>
</feature>
<dbReference type="EMBL" id="MTAB01000020">
    <property type="protein sequence ID" value="OSI19067.1"/>
    <property type="molecule type" value="Genomic_DNA"/>
</dbReference>
<dbReference type="AlphaFoldDB" id="A0A1X3DHY6"/>
<keyword evidence="1" id="KW-1133">Transmembrane helix</keyword>
<protein>
    <submittedName>
        <fullName evidence="2">Fimb protein</fullName>
    </submittedName>
</protein>
<comment type="caution">
    <text evidence="2">The sequence shown here is derived from an EMBL/GenBank/DDBJ whole genome shotgun (WGS) entry which is preliminary data.</text>
</comment>
<evidence type="ECO:0000313" key="3">
    <source>
        <dbReference type="Proteomes" id="UP000193303"/>
    </source>
</evidence>
<dbReference type="RefSeq" id="WP_085359913.1">
    <property type="nucleotide sequence ID" value="NZ_MTAB01000020.1"/>
</dbReference>
<keyword evidence="1" id="KW-0472">Membrane</keyword>
<organism evidence="2 3">
    <name type="scientific">Neisseria dumasiana</name>
    <dbReference type="NCBI Taxonomy" id="1931275"/>
    <lineage>
        <taxon>Bacteria</taxon>
        <taxon>Pseudomonadati</taxon>
        <taxon>Pseudomonadota</taxon>
        <taxon>Betaproteobacteria</taxon>
        <taxon>Neisseriales</taxon>
        <taxon>Neisseriaceae</taxon>
        <taxon>Neisseria</taxon>
    </lineage>
</organism>
<proteinExistence type="predicted"/>
<feature type="transmembrane region" description="Helical" evidence="1">
    <location>
        <begin position="20"/>
        <end position="39"/>
    </location>
</feature>
<evidence type="ECO:0000256" key="1">
    <source>
        <dbReference type="SAM" id="Phobius"/>
    </source>
</evidence>
<dbReference type="Proteomes" id="UP000193303">
    <property type="component" value="Unassembled WGS sequence"/>
</dbReference>
<gene>
    <name evidence="2" type="ORF">BV912_08625</name>
</gene>
<evidence type="ECO:0000313" key="2">
    <source>
        <dbReference type="EMBL" id="OSI19067.1"/>
    </source>
</evidence>
<reference evidence="3" key="1">
    <citation type="submission" date="2017-01" db="EMBL/GenBank/DDBJ databases">
        <authorList>
            <person name="Mah S.A."/>
            <person name="Swanson W.J."/>
            <person name="Moy G.W."/>
            <person name="Vacquier V.D."/>
        </authorList>
    </citation>
    <scope>NUCLEOTIDE SEQUENCE [LARGE SCALE GENOMIC DNA]</scope>
    <source>
        <strain evidence="3">124861</strain>
    </source>
</reference>
<name>A0A1X3DHY6_9NEIS</name>
<keyword evidence="1" id="KW-0812">Transmembrane</keyword>
<dbReference type="STRING" id="1931275.BV914_03875"/>
<feature type="transmembrane region" description="Helical" evidence="1">
    <location>
        <begin position="85"/>
        <end position="106"/>
    </location>
</feature>
<accession>A0A1X3DHY6</accession>